<dbReference type="RefSeq" id="WP_166055071.1">
    <property type="nucleotide sequence ID" value="NZ_JAAMPJ010000018.1"/>
</dbReference>
<proteinExistence type="predicted"/>
<sequence length="277" mass="30587">MRVFISYAQEDRVQADHLKQRLLDLGHTPWSDSGLHGGQAWWDEILDRIRGSDALLLLISPAFLASQACLLERRYASLLGKHLVPVMVAPVPHHVLPTELAPLQIVDYVHPGEAAAYAFARAAATIQPSRGLPHPLPPPPPVPLSYLNGVRDRMGRPSLTMDEQLEIIELLGRGARAEDSEERRAAHDLLQMLSRRTDLYESASRRLHEHLMSGQYVAPAPRPAHVPTSPPAKGTPTAVKVLAWIGAIFVALILLIWLLAPSESQCFSDSLGYIWCS</sequence>
<accession>A0A7C9VXY4</accession>
<keyword evidence="1" id="KW-0812">Transmembrane</keyword>
<keyword evidence="3" id="KW-0675">Receptor</keyword>
<comment type="caution">
    <text evidence="3">The sequence shown here is derived from an EMBL/GenBank/DDBJ whole genome shotgun (WGS) entry which is preliminary data.</text>
</comment>
<organism evidence="3 4">
    <name type="scientific">Lentzea alba</name>
    <dbReference type="NCBI Taxonomy" id="2714351"/>
    <lineage>
        <taxon>Bacteria</taxon>
        <taxon>Bacillati</taxon>
        <taxon>Actinomycetota</taxon>
        <taxon>Actinomycetes</taxon>
        <taxon>Pseudonocardiales</taxon>
        <taxon>Pseudonocardiaceae</taxon>
        <taxon>Lentzea</taxon>
    </lineage>
</organism>
<dbReference type="InterPro" id="IPR000157">
    <property type="entry name" value="TIR_dom"/>
</dbReference>
<feature type="transmembrane region" description="Helical" evidence="1">
    <location>
        <begin position="241"/>
        <end position="260"/>
    </location>
</feature>
<reference evidence="3 4" key="1">
    <citation type="submission" date="2020-03" db="EMBL/GenBank/DDBJ databases">
        <title>Isolation and identification of active actinomycetes.</title>
        <authorList>
            <person name="Sun X."/>
        </authorList>
    </citation>
    <scope>NUCLEOTIDE SEQUENCE [LARGE SCALE GENOMIC DNA]</scope>
    <source>
        <strain evidence="3 4">NEAU-D13</strain>
    </source>
</reference>
<keyword evidence="1" id="KW-1133">Transmembrane helix</keyword>
<dbReference type="EMBL" id="JAAMPJ010000018">
    <property type="protein sequence ID" value="NGY65892.1"/>
    <property type="molecule type" value="Genomic_DNA"/>
</dbReference>
<dbReference type="Proteomes" id="UP000481360">
    <property type="component" value="Unassembled WGS sequence"/>
</dbReference>
<dbReference type="PROSITE" id="PS50104">
    <property type="entry name" value="TIR"/>
    <property type="match status" value="1"/>
</dbReference>
<evidence type="ECO:0000313" key="4">
    <source>
        <dbReference type="Proteomes" id="UP000481360"/>
    </source>
</evidence>
<gene>
    <name evidence="3" type="ORF">G7043_44095</name>
</gene>
<keyword evidence="1" id="KW-0472">Membrane</keyword>
<dbReference type="Gene3D" id="3.40.50.10140">
    <property type="entry name" value="Toll/interleukin-1 receptor homology (TIR) domain"/>
    <property type="match status" value="1"/>
</dbReference>
<evidence type="ECO:0000259" key="2">
    <source>
        <dbReference type="PROSITE" id="PS50104"/>
    </source>
</evidence>
<name>A0A7C9VXY4_9PSEU</name>
<dbReference type="SUPFAM" id="SSF52200">
    <property type="entry name" value="Toll/Interleukin receptor TIR domain"/>
    <property type="match status" value="1"/>
</dbReference>
<dbReference type="InterPro" id="IPR035897">
    <property type="entry name" value="Toll_tir_struct_dom_sf"/>
</dbReference>
<evidence type="ECO:0000313" key="3">
    <source>
        <dbReference type="EMBL" id="NGY65892.1"/>
    </source>
</evidence>
<keyword evidence="4" id="KW-1185">Reference proteome</keyword>
<evidence type="ECO:0000256" key="1">
    <source>
        <dbReference type="SAM" id="Phobius"/>
    </source>
</evidence>
<dbReference type="GO" id="GO:0007165">
    <property type="term" value="P:signal transduction"/>
    <property type="evidence" value="ECO:0007669"/>
    <property type="project" value="InterPro"/>
</dbReference>
<dbReference type="AlphaFoldDB" id="A0A7C9VXY4"/>
<dbReference type="Pfam" id="PF13676">
    <property type="entry name" value="TIR_2"/>
    <property type="match status" value="1"/>
</dbReference>
<protein>
    <submittedName>
        <fullName evidence="3">Toll/interleukin-1 receptor domain-containing protein</fullName>
    </submittedName>
</protein>
<feature type="domain" description="TIR" evidence="2">
    <location>
        <begin position="1"/>
        <end position="127"/>
    </location>
</feature>